<proteinExistence type="predicted"/>
<protein>
    <submittedName>
        <fullName evidence="1">Uncharacterized protein</fullName>
    </submittedName>
</protein>
<sequence length="67" mass="7863">MFIGLKNKKDRHNGRHSLKVNTTIIPERAEQCYCRKLMRKQQSNVASANFENIHVGERLHTTELSRK</sequence>
<evidence type="ECO:0000313" key="1">
    <source>
        <dbReference type="EMBL" id="ARU13051.1"/>
    </source>
</evidence>
<gene>
    <name evidence="1" type="ORF">P0092_49</name>
</gene>
<name>A0A286QMP4_9CAUD</name>
<dbReference type="EMBL" id="KY705252">
    <property type="protein sequence ID" value="ARU13051.1"/>
    <property type="molecule type" value="Genomic_DNA"/>
</dbReference>
<dbReference type="Proteomes" id="UP000221114">
    <property type="component" value="Segment"/>
</dbReference>
<accession>A0A286QMP4</accession>
<reference evidence="1 2" key="1">
    <citation type="journal article" date="2017" name="Front. Microbiol.">
        <title>Global Survey and Genome Exploration of Bacteriophages Infecting the Lactic Acid Bacterium Streptococcus thermophilus.</title>
        <authorList>
            <person name="McDonnell B."/>
            <person name="Mahony J."/>
            <person name="Hanemaaijer L."/>
            <person name="Neve H."/>
            <person name="Noben J.-P."/>
            <person name="Lugli G.A."/>
            <person name="Ventura M."/>
            <person name="Kouwen T.R."/>
            <person name="van Sinderen D."/>
        </authorList>
    </citation>
    <scope>NUCLEOTIDE SEQUENCE [LARGE SCALE GENOMIC DNA]</scope>
</reference>
<keyword evidence="2" id="KW-1185">Reference proteome</keyword>
<organism evidence="1 2">
    <name type="scientific">Streptococcus phage P0092</name>
    <dbReference type="NCBI Taxonomy" id="1971411"/>
    <lineage>
        <taxon>Viruses</taxon>
        <taxon>Duplodnaviria</taxon>
        <taxon>Heunggongvirae</taxon>
        <taxon>Uroviricota</taxon>
        <taxon>Caudoviricetes</taxon>
        <taxon>Aliceevansviridae</taxon>
        <taxon>Vansinderenvirus</taxon>
        <taxon>Vansinderenvirus P0092</taxon>
    </lineage>
</organism>
<evidence type="ECO:0000313" key="2">
    <source>
        <dbReference type="Proteomes" id="UP000221114"/>
    </source>
</evidence>